<dbReference type="Pfam" id="PF02405">
    <property type="entry name" value="MlaE"/>
    <property type="match status" value="1"/>
</dbReference>
<sequence>MKAVMDLFEWIGSGVQMSLKTIGFFPNLPRQWKQLVEQCLFMGYATVPLVAILSVFIGAVLALQIGYSIMDFGAKQYIGPIVGLSMVRELSPVMTAVMVTGRVGSAVTAELASMRVYQEVDALKTMNIPPERFLVMPRLAAILLVMPILLMVSVVTGWMGGQIVCQFVPWLAITPDTYYNSLKAMMTLDDVTDGLIKAELFGIGILLISSHLGLRTSGGPREIGAAVTRAVVVCIIFILIFDYFITNILI</sequence>
<comment type="caution">
    <text evidence="2">The sequence shown here is derived from an EMBL/GenBank/DDBJ whole genome shotgun (WGS) entry which is preliminary data.</text>
</comment>
<dbReference type="GO" id="GO:0005548">
    <property type="term" value="F:phospholipid transporter activity"/>
    <property type="evidence" value="ECO:0007669"/>
    <property type="project" value="TreeGrafter"/>
</dbReference>
<gene>
    <name evidence="2" type="ORF">G0Q06_00105</name>
</gene>
<dbReference type="InterPro" id="IPR030802">
    <property type="entry name" value="Permease_MalE"/>
</dbReference>
<organism evidence="2 3">
    <name type="scientific">Oceanipulchritudo coccoides</name>
    <dbReference type="NCBI Taxonomy" id="2706888"/>
    <lineage>
        <taxon>Bacteria</taxon>
        <taxon>Pseudomonadati</taxon>
        <taxon>Verrucomicrobiota</taxon>
        <taxon>Opitutia</taxon>
        <taxon>Puniceicoccales</taxon>
        <taxon>Oceanipulchritudinaceae</taxon>
        <taxon>Oceanipulchritudo</taxon>
    </lineage>
</organism>
<evidence type="ECO:0000313" key="2">
    <source>
        <dbReference type="EMBL" id="NDV60847.1"/>
    </source>
</evidence>
<dbReference type="PANTHER" id="PTHR30188:SF4">
    <property type="entry name" value="PROTEIN TRIGALACTOSYLDIACYLGLYCEROL 1, CHLOROPLASTIC"/>
    <property type="match status" value="1"/>
</dbReference>
<name>A0A6B2LYL5_9BACT</name>
<protein>
    <submittedName>
        <fullName evidence="2">ABC transporter permease</fullName>
    </submittedName>
</protein>
<feature type="transmembrane region" description="Helical" evidence="1">
    <location>
        <begin position="195"/>
        <end position="214"/>
    </location>
</feature>
<keyword evidence="1" id="KW-0472">Membrane</keyword>
<dbReference type="RefSeq" id="WP_163961238.1">
    <property type="nucleotide sequence ID" value="NZ_JAAGNX010000001.1"/>
</dbReference>
<dbReference type="Proteomes" id="UP000478417">
    <property type="component" value="Unassembled WGS sequence"/>
</dbReference>
<dbReference type="AlphaFoldDB" id="A0A6B2LYL5"/>
<reference evidence="2 3" key="1">
    <citation type="submission" date="2020-02" db="EMBL/GenBank/DDBJ databases">
        <title>Albibacoteraceae fam. nov., the first described family within the subdivision 4 Verrucomicrobia.</title>
        <authorList>
            <person name="Xi F."/>
        </authorList>
    </citation>
    <scope>NUCLEOTIDE SEQUENCE [LARGE SCALE GENOMIC DNA]</scope>
    <source>
        <strain evidence="2 3">CK1056</strain>
    </source>
</reference>
<keyword evidence="1" id="KW-1133">Transmembrane helix</keyword>
<feature type="transmembrane region" description="Helical" evidence="1">
    <location>
        <begin position="139"/>
        <end position="160"/>
    </location>
</feature>
<feature type="transmembrane region" description="Helical" evidence="1">
    <location>
        <begin position="41"/>
        <end position="63"/>
    </location>
</feature>
<keyword evidence="1" id="KW-0812">Transmembrane</keyword>
<accession>A0A6B2LYL5</accession>
<dbReference type="GO" id="GO:0043190">
    <property type="term" value="C:ATP-binding cassette (ABC) transporter complex"/>
    <property type="evidence" value="ECO:0007669"/>
    <property type="project" value="InterPro"/>
</dbReference>
<evidence type="ECO:0000256" key="1">
    <source>
        <dbReference type="SAM" id="Phobius"/>
    </source>
</evidence>
<dbReference type="PANTHER" id="PTHR30188">
    <property type="entry name" value="ABC TRANSPORTER PERMEASE PROTEIN-RELATED"/>
    <property type="match status" value="1"/>
</dbReference>
<evidence type="ECO:0000313" key="3">
    <source>
        <dbReference type="Proteomes" id="UP000478417"/>
    </source>
</evidence>
<dbReference type="EMBL" id="JAAGNX010000001">
    <property type="protein sequence ID" value="NDV60847.1"/>
    <property type="molecule type" value="Genomic_DNA"/>
</dbReference>
<keyword evidence="3" id="KW-1185">Reference proteome</keyword>
<feature type="transmembrane region" description="Helical" evidence="1">
    <location>
        <begin position="226"/>
        <end position="245"/>
    </location>
</feature>
<proteinExistence type="predicted"/>